<evidence type="ECO:0000313" key="2">
    <source>
        <dbReference type="EMBL" id="VDS06295.1"/>
    </source>
</evidence>
<dbReference type="Proteomes" id="UP000268844">
    <property type="component" value="Unassembled WGS sequence"/>
</dbReference>
<dbReference type="AlphaFoldDB" id="A0A447IFP0"/>
<gene>
    <name evidence="2" type="ORF">DEVEQU_03453</name>
</gene>
<keyword evidence="1" id="KW-0732">Signal</keyword>
<name>A0A447IFP0_9HYPH</name>
<feature type="chain" id="PRO_5019265749" evidence="1">
    <location>
        <begin position="19"/>
        <end position="103"/>
    </location>
</feature>
<sequence>MKAALPVLALLLASPALAQGDGLPLLRVYIDTPYFYELVAYNVEESGDHQRFDLVVEGKEVGTAAIDLDCASGEFSQTETEPLTGSAASFIEPAVRAYRQLLC</sequence>
<proteinExistence type="predicted"/>
<evidence type="ECO:0000256" key="1">
    <source>
        <dbReference type="SAM" id="SignalP"/>
    </source>
</evidence>
<keyword evidence="3" id="KW-1185">Reference proteome</keyword>
<dbReference type="EMBL" id="UZWD01000041">
    <property type="protein sequence ID" value="VDS06295.1"/>
    <property type="molecule type" value="Genomic_DNA"/>
</dbReference>
<dbReference type="OrthoDB" id="7951282at2"/>
<feature type="signal peptide" evidence="1">
    <location>
        <begin position="1"/>
        <end position="18"/>
    </location>
</feature>
<evidence type="ECO:0000313" key="3">
    <source>
        <dbReference type="Proteomes" id="UP000268844"/>
    </source>
</evidence>
<dbReference type="RefSeq" id="WP_126151816.1">
    <property type="nucleotide sequence ID" value="NZ_JBHTMH010000001.1"/>
</dbReference>
<reference evidence="2 3" key="1">
    <citation type="submission" date="2018-12" db="EMBL/GenBank/DDBJ databases">
        <authorList>
            <person name="Criscuolo A."/>
        </authorList>
    </citation>
    <scope>NUCLEOTIDE SEQUENCE [LARGE SCALE GENOMIC DNA]</scope>
    <source>
        <strain evidence="2">ACIP1116281</strain>
    </source>
</reference>
<protein>
    <submittedName>
        <fullName evidence="2">Uncharacterized protein</fullName>
    </submittedName>
</protein>
<organism evidence="2 3">
    <name type="scientific">Devosia equisanguinis</name>
    <dbReference type="NCBI Taxonomy" id="2490941"/>
    <lineage>
        <taxon>Bacteria</taxon>
        <taxon>Pseudomonadati</taxon>
        <taxon>Pseudomonadota</taxon>
        <taxon>Alphaproteobacteria</taxon>
        <taxon>Hyphomicrobiales</taxon>
        <taxon>Devosiaceae</taxon>
        <taxon>Devosia</taxon>
    </lineage>
</organism>
<accession>A0A447IFP0</accession>